<dbReference type="Proteomes" id="UP001620597">
    <property type="component" value="Unassembled WGS sequence"/>
</dbReference>
<dbReference type="InterPro" id="IPR036398">
    <property type="entry name" value="CA_dom_sf"/>
</dbReference>
<proteinExistence type="inferred from homology"/>
<dbReference type="SUPFAM" id="SSF51069">
    <property type="entry name" value="Carbonic anhydrase"/>
    <property type="match status" value="1"/>
</dbReference>
<comment type="caution">
    <text evidence="9">The sequence shown here is derived from an EMBL/GenBank/DDBJ whole genome shotgun (WGS) entry which is preliminary data.</text>
</comment>
<evidence type="ECO:0000256" key="1">
    <source>
        <dbReference type="ARBA" id="ARBA00010718"/>
    </source>
</evidence>
<evidence type="ECO:0000256" key="6">
    <source>
        <dbReference type="ARBA" id="ARBA00048348"/>
    </source>
</evidence>
<dbReference type="CDD" id="cd03124">
    <property type="entry name" value="alpha_CA_prokaryotic_like"/>
    <property type="match status" value="1"/>
</dbReference>
<feature type="domain" description="Alpha-carbonic anhydrase" evidence="8">
    <location>
        <begin position="26"/>
        <end position="245"/>
    </location>
</feature>
<feature type="chain" id="PRO_5047032027" description="carbonic anhydrase" evidence="7">
    <location>
        <begin position="23"/>
        <end position="245"/>
    </location>
</feature>
<evidence type="ECO:0000256" key="4">
    <source>
        <dbReference type="ARBA" id="ARBA00022833"/>
    </source>
</evidence>
<dbReference type="Pfam" id="PF00194">
    <property type="entry name" value="Carb_anhydrase"/>
    <property type="match status" value="1"/>
</dbReference>
<accession>A0ABW8NN17</accession>
<dbReference type="SMART" id="SM01057">
    <property type="entry name" value="Carb_anhydrase"/>
    <property type="match status" value="1"/>
</dbReference>
<keyword evidence="4" id="KW-0862">Zinc</keyword>
<keyword evidence="10" id="KW-1185">Reference proteome</keyword>
<dbReference type="RefSeq" id="WP_416207256.1">
    <property type="nucleotide sequence ID" value="NZ_JBBKTX010000029.1"/>
</dbReference>
<keyword evidence="7" id="KW-0732">Signal</keyword>
<evidence type="ECO:0000256" key="5">
    <source>
        <dbReference type="ARBA" id="ARBA00023239"/>
    </source>
</evidence>
<sequence length="245" mass="26778">MIKKSALILISALTLNSLIASANPSPHWSYEGDDGPEHWATLSADYTSCGSGLNQSPLNLTEMIAADQIPLVLNYHPGGKEILNNGHTVQVNYAAGNTLNVGSRSFNLIQFHFHTPAENRIEGKSYPMAMHLVHATPEGRLAVLAIMLQAGEENKELAKVWGDLPLSGEKKELDNRLDISKLLPESLDYIQYNGSLTTPPCTEGVSWFVLKTPIEASADQIVVFTRLIGENSRPIQPLNARVVIQ</sequence>
<evidence type="ECO:0000313" key="10">
    <source>
        <dbReference type="Proteomes" id="UP001620597"/>
    </source>
</evidence>
<protein>
    <recommendedName>
        <fullName evidence="2">carbonic anhydrase</fullName>
        <ecNumber evidence="2">4.2.1.1</ecNumber>
    </recommendedName>
</protein>
<gene>
    <name evidence="9" type="ORF">WG929_18415</name>
</gene>
<evidence type="ECO:0000256" key="3">
    <source>
        <dbReference type="ARBA" id="ARBA00022723"/>
    </source>
</evidence>
<keyword evidence="5" id="KW-0456">Lyase</keyword>
<comment type="catalytic activity">
    <reaction evidence="6">
        <text>hydrogencarbonate + H(+) = CO2 + H2O</text>
        <dbReference type="Rhea" id="RHEA:10748"/>
        <dbReference type="ChEBI" id="CHEBI:15377"/>
        <dbReference type="ChEBI" id="CHEBI:15378"/>
        <dbReference type="ChEBI" id="CHEBI:16526"/>
        <dbReference type="ChEBI" id="CHEBI:17544"/>
        <dbReference type="EC" id="4.2.1.1"/>
    </reaction>
</comment>
<dbReference type="Gene3D" id="3.10.200.10">
    <property type="entry name" value="Alpha carbonic anhydrase"/>
    <property type="match status" value="1"/>
</dbReference>
<organism evidence="9 10">
    <name type="scientific">Oceanobacter antarcticus</name>
    <dbReference type="NCBI Taxonomy" id="3133425"/>
    <lineage>
        <taxon>Bacteria</taxon>
        <taxon>Pseudomonadati</taxon>
        <taxon>Pseudomonadota</taxon>
        <taxon>Gammaproteobacteria</taxon>
        <taxon>Oceanospirillales</taxon>
        <taxon>Oceanospirillaceae</taxon>
        <taxon>Oceanobacter</taxon>
    </lineage>
</organism>
<dbReference type="InterPro" id="IPR041891">
    <property type="entry name" value="Alpha_CA_prokaryot-like"/>
</dbReference>
<dbReference type="PANTHER" id="PTHR18952:SF265">
    <property type="entry name" value="CARBONIC ANHYDRASE"/>
    <property type="match status" value="1"/>
</dbReference>
<reference evidence="9 10" key="1">
    <citation type="submission" date="2024-03" db="EMBL/GenBank/DDBJ databases">
        <title>High-quality draft genome sequence of Oceanobacter sp. wDCs-4.</title>
        <authorList>
            <person name="Dong C."/>
        </authorList>
    </citation>
    <scope>NUCLEOTIDE SEQUENCE [LARGE SCALE GENOMIC DNA]</scope>
    <source>
        <strain evidence="10">wDCs-4</strain>
    </source>
</reference>
<feature type="signal peptide" evidence="7">
    <location>
        <begin position="1"/>
        <end position="22"/>
    </location>
</feature>
<dbReference type="PANTHER" id="PTHR18952">
    <property type="entry name" value="CARBONIC ANHYDRASE"/>
    <property type="match status" value="1"/>
</dbReference>
<evidence type="ECO:0000256" key="2">
    <source>
        <dbReference type="ARBA" id="ARBA00012925"/>
    </source>
</evidence>
<keyword evidence="3" id="KW-0479">Metal-binding</keyword>
<dbReference type="EC" id="4.2.1.1" evidence="2"/>
<evidence type="ECO:0000259" key="8">
    <source>
        <dbReference type="PROSITE" id="PS51144"/>
    </source>
</evidence>
<dbReference type="InterPro" id="IPR023561">
    <property type="entry name" value="Carbonic_anhydrase_a-class"/>
</dbReference>
<name>A0ABW8NN17_9GAMM</name>
<dbReference type="EMBL" id="JBBKTX010000029">
    <property type="protein sequence ID" value="MFK4754385.1"/>
    <property type="molecule type" value="Genomic_DNA"/>
</dbReference>
<evidence type="ECO:0000313" key="9">
    <source>
        <dbReference type="EMBL" id="MFK4754385.1"/>
    </source>
</evidence>
<comment type="similarity">
    <text evidence="1">Belongs to the alpha-carbonic anhydrase family.</text>
</comment>
<evidence type="ECO:0000256" key="7">
    <source>
        <dbReference type="SAM" id="SignalP"/>
    </source>
</evidence>
<dbReference type="PROSITE" id="PS51144">
    <property type="entry name" value="ALPHA_CA_2"/>
    <property type="match status" value="1"/>
</dbReference>
<dbReference type="InterPro" id="IPR001148">
    <property type="entry name" value="CA_dom"/>
</dbReference>